<name>A0AAD7II80_9AGAR</name>
<keyword evidence="1" id="KW-1133">Transmembrane helix</keyword>
<keyword evidence="3" id="KW-1185">Reference proteome</keyword>
<dbReference type="Proteomes" id="UP001215280">
    <property type="component" value="Unassembled WGS sequence"/>
</dbReference>
<protein>
    <submittedName>
        <fullName evidence="2">Uncharacterized protein</fullName>
    </submittedName>
</protein>
<reference evidence="2" key="1">
    <citation type="submission" date="2023-03" db="EMBL/GenBank/DDBJ databases">
        <title>Massive genome expansion in bonnet fungi (Mycena s.s.) driven by repeated elements and novel gene families across ecological guilds.</title>
        <authorList>
            <consortium name="Lawrence Berkeley National Laboratory"/>
            <person name="Harder C.B."/>
            <person name="Miyauchi S."/>
            <person name="Viragh M."/>
            <person name="Kuo A."/>
            <person name="Thoen E."/>
            <person name="Andreopoulos B."/>
            <person name="Lu D."/>
            <person name="Skrede I."/>
            <person name="Drula E."/>
            <person name="Henrissat B."/>
            <person name="Morin E."/>
            <person name="Kohler A."/>
            <person name="Barry K."/>
            <person name="LaButti K."/>
            <person name="Morin E."/>
            <person name="Salamov A."/>
            <person name="Lipzen A."/>
            <person name="Mereny Z."/>
            <person name="Hegedus B."/>
            <person name="Baldrian P."/>
            <person name="Stursova M."/>
            <person name="Weitz H."/>
            <person name="Taylor A."/>
            <person name="Grigoriev I.V."/>
            <person name="Nagy L.G."/>
            <person name="Martin F."/>
            <person name="Kauserud H."/>
        </authorList>
    </citation>
    <scope>NUCLEOTIDE SEQUENCE</scope>
    <source>
        <strain evidence="2">CBHHK188m</strain>
    </source>
</reference>
<gene>
    <name evidence="2" type="ORF">DFH07DRAFT_777798</name>
</gene>
<proteinExistence type="predicted"/>
<comment type="caution">
    <text evidence="2">The sequence shown here is derived from an EMBL/GenBank/DDBJ whole genome shotgun (WGS) entry which is preliminary data.</text>
</comment>
<sequence>MTDTPSKIPSNALVAKDDALPVILTWHITITLQMIIWVGTQISMPTRLEVSCEGISISRNVMTKSETVKCDERWYRGSEQGRGRTENIKQGETCFLWHRAAIQAKIVVSVYLFYRDEKLAARAQVTHRQNRFTLCDPTLNTLNPVAKGLNGVQNWLDVCDNNSRPGYGRNKGGMPG</sequence>
<keyword evidence="1" id="KW-0812">Transmembrane</keyword>
<organism evidence="2 3">
    <name type="scientific">Mycena maculata</name>
    <dbReference type="NCBI Taxonomy" id="230809"/>
    <lineage>
        <taxon>Eukaryota</taxon>
        <taxon>Fungi</taxon>
        <taxon>Dikarya</taxon>
        <taxon>Basidiomycota</taxon>
        <taxon>Agaricomycotina</taxon>
        <taxon>Agaricomycetes</taxon>
        <taxon>Agaricomycetidae</taxon>
        <taxon>Agaricales</taxon>
        <taxon>Marasmiineae</taxon>
        <taxon>Mycenaceae</taxon>
        <taxon>Mycena</taxon>
    </lineage>
</organism>
<evidence type="ECO:0000313" key="3">
    <source>
        <dbReference type="Proteomes" id="UP001215280"/>
    </source>
</evidence>
<keyword evidence="1" id="KW-0472">Membrane</keyword>
<dbReference type="EMBL" id="JARJLG010000119">
    <property type="protein sequence ID" value="KAJ7742120.1"/>
    <property type="molecule type" value="Genomic_DNA"/>
</dbReference>
<dbReference type="AlphaFoldDB" id="A0AAD7II80"/>
<feature type="transmembrane region" description="Helical" evidence="1">
    <location>
        <begin position="20"/>
        <end position="39"/>
    </location>
</feature>
<accession>A0AAD7II80</accession>
<evidence type="ECO:0000313" key="2">
    <source>
        <dbReference type="EMBL" id="KAJ7742120.1"/>
    </source>
</evidence>
<evidence type="ECO:0000256" key="1">
    <source>
        <dbReference type="SAM" id="Phobius"/>
    </source>
</evidence>